<proteinExistence type="inferred from homology"/>
<dbReference type="InterPro" id="IPR045249">
    <property type="entry name" value="HARBI1-like"/>
</dbReference>
<keyword evidence="6" id="KW-0378">Hydrolase</keyword>
<evidence type="ECO:0000256" key="3">
    <source>
        <dbReference type="ARBA" id="ARBA00006958"/>
    </source>
</evidence>
<dbReference type="EMBL" id="CARXXK010001156">
    <property type="protein sequence ID" value="CAI6374099.1"/>
    <property type="molecule type" value="Genomic_DNA"/>
</dbReference>
<sequence>MVEPTMQDWLDIAEGFYSKTQFPNCVGAVDGKHIRLECPPKSGTLYYNYKHFFSIILMAICDANYCFTIIDVGSYGKESDCNIFKKSSFGKKLYNEKVNFPQPQCLPEDDGGIPQPYVIVGDEVGILSNKWRVFHTALLVESDFGVAITKACCVLHNFVRRRDGYCPEDTQTCDMEDANEKVGVGNSTSVAKDVRDYFVNYFNQPIHALSWQNKVIG</sequence>
<name>A0AAV0XZK2_9HEMI</name>
<keyword evidence="10" id="KW-1185">Reference proteome</keyword>
<dbReference type="GO" id="GO:0005634">
    <property type="term" value="C:nucleus"/>
    <property type="evidence" value="ECO:0007669"/>
    <property type="project" value="UniProtKB-SubCell"/>
</dbReference>
<accession>A0AAV0XZK2</accession>
<gene>
    <name evidence="9" type="ORF">MEUPH1_LOCUS27754</name>
</gene>
<organism evidence="9 10">
    <name type="scientific">Macrosiphum euphorbiae</name>
    <name type="common">potato aphid</name>
    <dbReference type="NCBI Taxonomy" id="13131"/>
    <lineage>
        <taxon>Eukaryota</taxon>
        <taxon>Metazoa</taxon>
        <taxon>Ecdysozoa</taxon>
        <taxon>Arthropoda</taxon>
        <taxon>Hexapoda</taxon>
        <taxon>Insecta</taxon>
        <taxon>Pterygota</taxon>
        <taxon>Neoptera</taxon>
        <taxon>Paraneoptera</taxon>
        <taxon>Hemiptera</taxon>
        <taxon>Sternorrhyncha</taxon>
        <taxon>Aphidomorpha</taxon>
        <taxon>Aphidoidea</taxon>
        <taxon>Aphididae</taxon>
        <taxon>Macrosiphini</taxon>
        <taxon>Macrosiphum</taxon>
    </lineage>
</organism>
<evidence type="ECO:0000259" key="8">
    <source>
        <dbReference type="Pfam" id="PF13359"/>
    </source>
</evidence>
<evidence type="ECO:0000256" key="2">
    <source>
        <dbReference type="ARBA" id="ARBA00004123"/>
    </source>
</evidence>
<evidence type="ECO:0000256" key="7">
    <source>
        <dbReference type="ARBA" id="ARBA00023242"/>
    </source>
</evidence>
<comment type="cofactor">
    <cofactor evidence="1">
        <name>a divalent metal cation</name>
        <dbReference type="ChEBI" id="CHEBI:60240"/>
    </cofactor>
</comment>
<comment type="similarity">
    <text evidence="3">Belongs to the HARBI1 family.</text>
</comment>
<evidence type="ECO:0000313" key="9">
    <source>
        <dbReference type="EMBL" id="CAI6374099.1"/>
    </source>
</evidence>
<comment type="caution">
    <text evidence="9">The sequence shown here is derived from an EMBL/GenBank/DDBJ whole genome shotgun (WGS) entry which is preliminary data.</text>
</comment>
<evidence type="ECO:0000256" key="1">
    <source>
        <dbReference type="ARBA" id="ARBA00001968"/>
    </source>
</evidence>
<keyword evidence="7" id="KW-0539">Nucleus</keyword>
<dbReference type="GO" id="GO:0004518">
    <property type="term" value="F:nuclease activity"/>
    <property type="evidence" value="ECO:0007669"/>
    <property type="project" value="UniProtKB-KW"/>
</dbReference>
<evidence type="ECO:0000256" key="5">
    <source>
        <dbReference type="ARBA" id="ARBA00022723"/>
    </source>
</evidence>
<dbReference type="PANTHER" id="PTHR22930:SF269">
    <property type="entry name" value="NUCLEASE HARBI1-LIKE PROTEIN"/>
    <property type="match status" value="1"/>
</dbReference>
<evidence type="ECO:0000256" key="4">
    <source>
        <dbReference type="ARBA" id="ARBA00022722"/>
    </source>
</evidence>
<keyword evidence="5" id="KW-0479">Metal-binding</keyword>
<dbReference type="AlphaFoldDB" id="A0AAV0XZK2"/>
<evidence type="ECO:0000256" key="6">
    <source>
        <dbReference type="ARBA" id="ARBA00022801"/>
    </source>
</evidence>
<dbReference type="GO" id="GO:0046872">
    <property type="term" value="F:metal ion binding"/>
    <property type="evidence" value="ECO:0007669"/>
    <property type="project" value="UniProtKB-KW"/>
</dbReference>
<dbReference type="Proteomes" id="UP001160148">
    <property type="component" value="Unassembled WGS sequence"/>
</dbReference>
<keyword evidence="4" id="KW-0540">Nuclease</keyword>
<evidence type="ECO:0000313" key="10">
    <source>
        <dbReference type="Proteomes" id="UP001160148"/>
    </source>
</evidence>
<dbReference type="Pfam" id="PF13359">
    <property type="entry name" value="DDE_Tnp_4"/>
    <property type="match status" value="1"/>
</dbReference>
<protein>
    <recommendedName>
        <fullName evidence="8">DDE Tnp4 domain-containing protein</fullName>
    </recommendedName>
</protein>
<comment type="subcellular location">
    <subcellularLocation>
        <location evidence="2">Nucleus</location>
    </subcellularLocation>
</comment>
<feature type="domain" description="DDE Tnp4" evidence="8">
    <location>
        <begin position="29"/>
        <end position="101"/>
    </location>
</feature>
<reference evidence="9 10" key="1">
    <citation type="submission" date="2023-01" db="EMBL/GenBank/DDBJ databases">
        <authorList>
            <person name="Whitehead M."/>
        </authorList>
    </citation>
    <scope>NUCLEOTIDE SEQUENCE [LARGE SCALE GENOMIC DNA]</scope>
</reference>
<dbReference type="InterPro" id="IPR027806">
    <property type="entry name" value="HARBI1_dom"/>
</dbReference>
<dbReference type="GO" id="GO:0016787">
    <property type="term" value="F:hydrolase activity"/>
    <property type="evidence" value="ECO:0007669"/>
    <property type="project" value="UniProtKB-KW"/>
</dbReference>
<dbReference type="PANTHER" id="PTHR22930">
    <property type="match status" value="1"/>
</dbReference>